<protein>
    <submittedName>
        <fullName evidence="16">Putative ATP-dependent RNA helicase YTHDC2</fullName>
    </submittedName>
</protein>
<keyword evidence="3 11" id="KW-0812">Transmembrane</keyword>
<reference evidence="16 17" key="1">
    <citation type="journal article" date="2016" name="Genome Biol. Evol.">
        <title>Gene Family Evolution Reflects Adaptation to Soil Environmental Stressors in the Genome of the Collembolan Orchesella cincta.</title>
        <authorList>
            <person name="Faddeeva-Vakhrusheva A."/>
            <person name="Derks M.F."/>
            <person name="Anvar S.Y."/>
            <person name="Agamennone V."/>
            <person name="Suring W."/>
            <person name="Smit S."/>
            <person name="van Straalen N.M."/>
            <person name="Roelofs D."/>
        </authorList>
    </citation>
    <scope>NUCLEOTIDE SEQUENCE [LARGE SCALE GENOMIC DNA]</scope>
    <source>
        <tissue evidence="16">Mixed pool</tissue>
    </source>
</reference>
<dbReference type="PROSITE" id="PS50088">
    <property type="entry name" value="ANK_REPEAT"/>
    <property type="match status" value="1"/>
</dbReference>
<dbReference type="InterPro" id="IPR007502">
    <property type="entry name" value="Helicase-assoc_dom"/>
</dbReference>
<evidence type="ECO:0000313" key="16">
    <source>
        <dbReference type="EMBL" id="ODM98290.1"/>
    </source>
</evidence>
<feature type="transmembrane region" description="Helical" evidence="11">
    <location>
        <begin position="1624"/>
        <end position="1647"/>
    </location>
</feature>
<evidence type="ECO:0000259" key="14">
    <source>
        <dbReference type="PROSITE" id="PS51192"/>
    </source>
</evidence>
<feature type="domain" description="R3H" evidence="13">
    <location>
        <begin position="34"/>
        <end position="98"/>
    </location>
</feature>
<comment type="caution">
    <text evidence="16">The sequence shown here is derived from an EMBL/GenBank/DDBJ whole genome shotgun (WGS) entry which is preliminary data.</text>
</comment>
<dbReference type="InterPro" id="IPR011709">
    <property type="entry name" value="DEAD-box_helicase_OB_fold"/>
</dbReference>
<dbReference type="GO" id="GO:0004386">
    <property type="term" value="F:helicase activity"/>
    <property type="evidence" value="ECO:0007669"/>
    <property type="project" value="UniProtKB-KW"/>
</dbReference>
<feature type="transmembrane region" description="Helical" evidence="11">
    <location>
        <begin position="1416"/>
        <end position="1435"/>
    </location>
</feature>
<evidence type="ECO:0000256" key="1">
    <source>
        <dbReference type="ARBA" id="ARBA00004651"/>
    </source>
</evidence>
<evidence type="ECO:0000256" key="11">
    <source>
        <dbReference type="SAM" id="Phobius"/>
    </source>
</evidence>
<dbReference type="CDD" id="cd17917">
    <property type="entry name" value="DEXHc_RHA-like"/>
    <property type="match status" value="1"/>
</dbReference>
<evidence type="ECO:0000256" key="2">
    <source>
        <dbReference type="ARBA" id="ARBA00022475"/>
    </source>
</evidence>
<keyword evidence="7 11" id="KW-0472">Membrane</keyword>
<evidence type="ECO:0000256" key="6">
    <source>
        <dbReference type="ARBA" id="ARBA00022989"/>
    </source>
</evidence>
<dbReference type="InterPro" id="IPR005829">
    <property type="entry name" value="Sugar_transporter_CS"/>
</dbReference>
<dbReference type="InterPro" id="IPR001374">
    <property type="entry name" value="R3H_dom"/>
</dbReference>
<dbReference type="InterPro" id="IPR036259">
    <property type="entry name" value="MFS_trans_sf"/>
</dbReference>
<evidence type="ECO:0000313" key="17">
    <source>
        <dbReference type="Proteomes" id="UP000094527"/>
    </source>
</evidence>
<feature type="domain" description="Helicase C-terminal" evidence="15">
    <location>
        <begin position="559"/>
        <end position="752"/>
    </location>
</feature>
<dbReference type="Gene3D" id="3.30.1370.50">
    <property type="entry name" value="R3H-like domain"/>
    <property type="match status" value="1"/>
</dbReference>
<keyword evidence="16" id="KW-0378">Hydrolase</keyword>
<feature type="domain" description="Major facilitator superfamily (MFS) profile" evidence="12">
    <location>
        <begin position="1376"/>
        <end position="1814"/>
    </location>
</feature>
<feature type="transmembrane region" description="Helical" evidence="11">
    <location>
        <begin position="1688"/>
        <end position="1709"/>
    </location>
</feature>
<feature type="transmembrane region" description="Helical" evidence="11">
    <location>
        <begin position="1533"/>
        <end position="1554"/>
    </location>
</feature>
<dbReference type="Gene3D" id="1.20.120.1080">
    <property type="match status" value="1"/>
</dbReference>
<comment type="similarity">
    <text evidence="9">Belongs to the major facilitator superfamily. Sugar transporter (TC 2.A.1.1) family. Trehalose transporter subfamily.</text>
</comment>
<evidence type="ECO:0000256" key="3">
    <source>
        <dbReference type="ARBA" id="ARBA00022692"/>
    </source>
</evidence>
<feature type="transmembrane region" description="Helical" evidence="11">
    <location>
        <begin position="1659"/>
        <end position="1681"/>
    </location>
</feature>
<dbReference type="Pfam" id="PF00270">
    <property type="entry name" value="DEAD"/>
    <property type="match status" value="1"/>
</dbReference>
<name>A0A1D2MZ65_ORCCI</name>
<dbReference type="CDD" id="cd17358">
    <property type="entry name" value="MFS_GLUT6_8_Class3_like"/>
    <property type="match status" value="1"/>
</dbReference>
<feature type="transmembrane region" description="Helical" evidence="11">
    <location>
        <begin position="1374"/>
        <end position="1396"/>
    </location>
</feature>
<dbReference type="GO" id="GO:0005886">
    <property type="term" value="C:plasma membrane"/>
    <property type="evidence" value="ECO:0007669"/>
    <property type="project" value="UniProtKB-SubCell"/>
</dbReference>
<keyword evidence="8" id="KW-0325">Glycoprotein</keyword>
<dbReference type="OrthoDB" id="6103986at2759"/>
<dbReference type="SUPFAM" id="SSF82708">
    <property type="entry name" value="R3H domain"/>
    <property type="match status" value="1"/>
</dbReference>
<organism evidence="16 17">
    <name type="scientific">Orchesella cincta</name>
    <name type="common">Springtail</name>
    <name type="synonym">Podura cincta</name>
    <dbReference type="NCBI Taxonomy" id="48709"/>
    <lineage>
        <taxon>Eukaryota</taxon>
        <taxon>Metazoa</taxon>
        <taxon>Ecdysozoa</taxon>
        <taxon>Arthropoda</taxon>
        <taxon>Hexapoda</taxon>
        <taxon>Collembola</taxon>
        <taxon>Entomobryomorpha</taxon>
        <taxon>Entomobryoidea</taxon>
        <taxon>Orchesellidae</taxon>
        <taxon>Orchesellinae</taxon>
        <taxon>Orchesella</taxon>
    </lineage>
</organism>
<dbReference type="PANTHER" id="PTHR18934">
    <property type="entry name" value="ATP-DEPENDENT RNA HELICASE"/>
    <property type="match status" value="1"/>
</dbReference>
<dbReference type="PRINTS" id="PR00171">
    <property type="entry name" value="SUGRTRNSPORT"/>
</dbReference>
<dbReference type="NCBIfam" id="TIGR00879">
    <property type="entry name" value="SP"/>
    <property type="match status" value="1"/>
</dbReference>
<dbReference type="Pfam" id="PF00271">
    <property type="entry name" value="Helicase_C"/>
    <property type="match status" value="1"/>
</dbReference>
<dbReference type="InterPro" id="IPR027417">
    <property type="entry name" value="P-loop_NTPase"/>
</dbReference>
<keyword evidence="2" id="KW-1003">Cell membrane</keyword>
<dbReference type="SMART" id="SM00487">
    <property type="entry name" value="DEXDc"/>
    <property type="match status" value="1"/>
</dbReference>
<dbReference type="PROSITE" id="PS51194">
    <property type="entry name" value="HELICASE_CTER"/>
    <property type="match status" value="1"/>
</dbReference>
<evidence type="ECO:0000259" key="13">
    <source>
        <dbReference type="PROSITE" id="PS51061"/>
    </source>
</evidence>
<dbReference type="PANTHER" id="PTHR18934:SF213">
    <property type="entry name" value="3'-5' RNA HELICASE YTHDC2"/>
    <property type="match status" value="1"/>
</dbReference>
<evidence type="ECO:0000259" key="15">
    <source>
        <dbReference type="PROSITE" id="PS51194"/>
    </source>
</evidence>
<dbReference type="SUPFAM" id="SSF52540">
    <property type="entry name" value="P-loop containing nucleoside triphosphate hydrolases"/>
    <property type="match status" value="2"/>
</dbReference>
<dbReference type="SMART" id="SM00847">
    <property type="entry name" value="HA2"/>
    <property type="match status" value="1"/>
</dbReference>
<dbReference type="Pfam" id="PF01424">
    <property type="entry name" value="R3H"/>
    <property type="match status" value="1"/>
</dbReference>
<dbReference type="InterPro" id="IPR001650">
    <property type="entry name" value="Helicase_C-like"/>
</dbReference>
<keyword evidence="5" id="KW-0067">ATP-binding</keyword>
<accession>A0A1D2MZ65</accession>
<keyword evidence="16" id="KW-0347">Helicase</keyword>
<evidence type="ECO:0000259" key="12">
    <source>
        <dbReference type="PROSITE" id="PS50850"/>
    </source>
</evidence>
<feature type="transmembrane region" description="Helical" evidence="11">
    <location>
        <begin position="1508"/>
        <end position="1527"/>
    </location>
</feature>
<evidence type="ECO:0000256" key="8">
    <source>
        <dbReference type="ARBA" id="ARBA00023180"/>
    </source>
</evidence>
<keyword evidence="4" id="KW-0547">Nucleotide-binding</keyword>
<evidence type="ECO:0000256" key="7">
    <source>
        <dbReference type="ARBA" id="ARBA00023136"/>
    </source>
</evidence>
<evidence type="ECO:0000256" key="10">
    <source>
        <dbReference type="PROSITE-ProRule" id="PRU00023"/>
    </source>
</evidence>
<dbReference type="Proteomes" id="UP000094527">
    <property type="component" value="Unassembled WGS sequence"/>
</dbReference>
<keyword evidence="10" id="KW-0040">ANK repeat</keyword>
<dbReference type="CDD" id="cd18791">
    <property type="entry name" value="SF2_C_RHA"/>
    <property type="match status" value="1"/>
</dbReference>
<dbReference type="InterPro" id="IPR014001">
    <property type="entry name" value="Helicase_ATP-bd"/>
</dbReference>
<dbReference type="InterPro" id="IPR002110">
    <property type="entry name" value="Ankyrin_rpt"/>
</dbReference>
<dbReference type="Pfam" id="PF07717">
    <property type="entry name" value="OB_NTP_bind"/>
    <property type="match status" value="1"/>
</dbReference>
<dbReference type="SUPFAM" id="SSF103473">
    <property type="entry name" value="MFS general substrate transporter"/>
    <property type="match status" value="1"/>
</dbReference>
<dbReference type="PROSITE" id="PS50850">
    <property type="entry name" value="MFS"/>
    <property type="match status" value="1"/>
</dbReference>
<dbReference type="Gene3D" id="1.20.1250.20">
    <property type="entry name" value="MFS general substrate transporter like domains"/>
    <property type="match status" value="1"/>
</dbReference>
<keyword evidence="6 11" id="KW-1133">Transmembrane helix</keyword>
<sequence>MPRDRGDRGEERAPGEKTSGDIKRLKNIVGKVSEDVKIRLDYLIQDFLARSELPDITFPKLLSNIERAYVHYQATKHGLKSFSTGTGPERRLTLTRAVETTGKRLKRFSFTEECIWGISNLMAKYPDFFARPVAGQSTSQNQNFRSNGNVSLKGVHASRISAGPSPKVPKQRMAQDFLNSRKQLPIWNHQEQILETLEKHRVCFIKGATGCGKTTQVPQFILDDATRKAKNVRIICTVPRRIAAVSVSERVAVERGERLGQTVGYQIRLESRYSPCETLLTYCTSGILLRSLSSPNYSVVEKTTHIIIDEVHERDRQTDFLLACLRDIIVLFPNLRVILMGADLNNVLFSTFFGGEFNCPTIQVDGRLYPVQAYHLEDVLEMMNYENYEMRSTRQTDDRAKIYNQMVENLQNVQLASVKPRCYNGVSISVDTGEVLVRPDVDELIQQVWTEGDEYSLAEYFHMVEGNDVSVNYQHSTAGVTMLMAAAVRGEIEWAEKLLKYGADINIKSKYEDTELCATDWASDHRQHKMLQFLLEHKYNNALMPAVTAQSMNSKKLQRLTSYLRSVDEERVDLMLILRLLHQIHINSDYSDAVLVFLPGYDEIVNLKHYIISDRELGFHPGTFNIFMLHSNIQTGDQRAAFEKPKRGVRKIVLSTNIAESSLTIEDIVYVIDSGKAKEKSYDSMTGVTQLKSGWISKASVNQRRGRAGRCRPGICYHLFSTIRYESMSEFPIPEIIRSSLQELCLHARSFIRPDLKIEQFFMRIPEPPAPIAVRKSVEILTVMGALDENERLTKLGMHLVDFPLEPFLGKALIYAIVFKCLDPILTLVSIISYRDPFQLPSDPLDKEKAQKCKVRLAEDSFSDHMAYLKAFHDWEGSKSSFQEGTVRRFCRDNYLSAVTFEMVCAIRSQLLGQLRASGFVRNKGRGDLTELNTYSNNWPLVKGVLVATLYPNICGVDLDHAKKVLYNGFNNKIAFHPSSVLTKKGNTVPEVKSEWIIFDEMTQQGSVNLVKGCTCVSAAAVALFAGSFSTATTKTNEFEISNQGYPFFIFKINQWMSLDATKDTLELLMPLRRKINDLVVKRLNSPSAYLTEEEEATIAILSSVLYHEDVALGFKNVEKVGQWPKFVSGNFMSAPRTGFVKPKGGNFAPGSLIPYLIRPRFFSVEISNATQVVDLARSSVWLVPESVSKKFWCITKFEKENVGDVIIFFWFPGTSEFVGAMKVDSEFRMVRLPEVPAQVFSDKRISLTNVDLVTKVGFKSLNQPMDGLEMDYEVGVMIMKMFEEMQRFRNRNVWQCYRLKSAFISGDSGTCSLSSTSSAFLQGQRNSCSPTNKMQTVHATIPKHMAAVVKPKAVLGDHVPSSPPSFKKCRNQILATVIVTIGSFGTGTVFGWSAVATDDLKKSGDFGVISQENEISWVTSLAILGAFLAGPLAGFLMDRCGRRRSIIIFSLPFALGWIVMCSAWFSKPHGFYLLYIGRILTGICAGSYLVIIPTYIKEVSIDSMRGVLGSAMPLMLVGGILYTFTLGTFCNWALLTALCGIVPILLAIGLCIIPETPRYLIVKNRRDEAVRSFKWLNRIESYADAEAELDYICSTQSITSVNRNRSPKSNWKELMTPPVAKPIYIILFVVFFQQFGGVNAVTLYTVEIFRGAGDFIQPHVATIIMAIVQVVFVILSMILVDILGRKTLLVICNLIMGVSLFGLGFYFYMKEKGDGSETNISWMPITTILTYIAAYSTGVGPIPWVLGSEIYNPEFRAESSTIMTSAYWIFGFVVSKTYENIKIGFRESGSFWFYGAFCIAGALFSLLFVPETKGKSSEEILKHFGGQMYKGAGDANHNCGIISDSAKLSPSLLLNPKPDMHTETSETDILSNNGEIHKTVSEI</sequence>
<gene>
    <name evidence="16" type="ORF">Ocin01_08388</name>
</gene>
<dbReference type="GO" id="GO:0051119">
    <property type="term" value="F:sugar transmembrane transporter activity"/>
    <property type="evidence" value="ECO:0007669"/>
    <property type="project" value="InterPro"/>
</dbReference>
<dbReference type="PROSITE" id="PS50297">
    <property type="entry name" value="ANK_REP_REGION"/>
    <property type="match status" value="1"/>
</dbReference>
<dbReference type="PROSITE" id="PS51061">
    <property type="entry name" value="R3H"/>
    <property type="match status" value="1"/>
</dbReference>
<dbReference type="EMBL" id="LJIJ01000366">
    <property type="protein sequence ID" value="ODM98290.1"/>
    <property type="molecule type" value="Genomic_DNA"/>
</dbReference>
<evidence type="ECO:0000256" key="5">
    <source>
        <dbReference type="ARBA" id="ARBA00022840"/>
    </source>
</evidence>
<keyword evidence="17" id="KW-1185">Reference proteome</keyword>
<dbReference type="SMART" id="SM00490">
    <property type="entry name" value="HELICc"/>
    <property type="match status" value="1"/>
</dbReference>
<dbReference type="InterPro" id="IPR005828">
    <property type="entry name" value="MFS_sugar_transport-like"/>
</dbReference>
<dbReference type="SMART" id="SM00393">
    <property type="entry name" value="R3H"/>
    <property type="match status" value="1"/>
</dbReference>
<dbReference type="InterPro" id="IPR003663">
    <property type="entry name" value="Sugar/inositol_transpt"/>
</dbReference>
<dbReference type="Gene3D" id="3.40.50.300">
    <property type="entry name" value="P-loop containing nucleotide triphosphate hydrolases"/>
    <property type="match status" value="2"/>
</dbReference>
<dbReference type="InterPro" id="IPR011545">
    <property type="entry name" value="DEAD/DEAH_box_helicase_dom"/>
</dbReference>
<dbReference type="SUPFAM" id="SSF48403">
    <property type="entry name" value="Ankyrin repeat"/>
    <property type="match status" value="1"/>
</dbReference>
<dbReference type="Gene3D" id="1.25.40.20">
    <property type="entry name" value="Ankyrin repeat-containing domain"/>
    <property type="match status" value="1"/>
</dbReference>
<evidence type="ECO:0000256" key="4">
    <source>
        <dbReference type="ARBA" id="ARBA00022741"/>
    </source>
</evidence>
<dbReference type="GO" id="GO:0003723">
    <property type="term" value="F:RNA binding"/>
    <property type="evidence" value="ECO:0007669"/>
    <property type="project" value="TreeGrafter"/>
</dbReference>
<dbReference type="Pfam" id="PF21010">
    <property type="entry name" value="HA2_C"/>
    <property type="match status" value="1"/>
</dbReference>
<dbReference type="InterPro" id="IPR044775">
    <property type="entry name" value="MFS_ERD6/Tret1-like"/>
</dbReference>
<proteinExistence type="inferred from homology"/>
<dbReference type="Pfam" id="PF00083">
    <property type="entry name" value="Sugar_tr"/>
    <property type="match status" value="1"/>
</dbReference>
<dbReference type="PROSITE" id="PS00217">
    <property type="entry name" value="SUGAR_TRANSPORT_2"/>
    <property type="match status" value="1"/>
</dbReference>
<comment type="subcellular location">
    <subcellularLocation>
        <location evidence="1">Cell membrane</location>
        <topology evidence="1">Multi-pass membrane protein</topology>
    </subcellularLocation>
</comment>
<feature type="transmembrane region" description="Helical" evidence="11">
    <location>
        <begin position="1447"/>
        <end position="1467"/>
    </location>
</feature>
<dbReference type="InterPro" id="IPR048333">
    <property type="entry name" value="HA2_WH"/>
</dbReference>
<dbReference type="InterPro" id="IPR036867">
    <property type="entry name" value="R3H_dom_sf"/>
</dbReference>
<feature type="domain" description="Helicase ATP-binding" evidence="14">
    <location>
        <begin position="194"/>
        <end position="362"/>
    </location>
</feature>
<feature type="transmembrane region" description="Helical" evidence="11">
    <location>
        <begin position="1473"/>
        <end position="1496"/>
    </location>
</feature>
<feature type="transmembrane region" description="Helical" evidence="11">
    <location>
        <begin position="1729"/>
        <end position="1748"/>
    </location>
</feature>
<dbReference type="GO" id="GO:0005524">
    <property type="term" value="F:ATP binding"/>
    <property type="evidence" value="ECO:0007669"/>
    <property type="project" value="UniProtKB-KW"/>
</dbReference>
<dbReference type="STRING" id="48709.A0A1D2MZ65"/>
<feature type="repeat" description="ANK" evidence="10">
    <location>
        <begin position="478"/>
        <end position="510"/>
    </location>
</feature>
<dbReference type="FunFam" id="1.20.1250.20:FF:000055">
    <property type="entry name" value="Facilitated trehalose transporter Tret1-2 homolog"/>
    <property type="match status" value="1"/>
</dbReference>
<dbReference type="InterPro" id="IPR020846">
    <property type="entry name" value="MFS_dom"/>
</dbReference>
<dbReference type="InterPro" id="IPR036770">
    <property type="entry name" value="Ankyrin_rpt-contain_sf"/>
</dbReference>
<evidence type="ECO:0000256" key="9">
    <source>
        <dbReference type="ARBA" id="ARBA00024348"/>
    </source>
</evidence>
<dbReference type="Pfam" id="PF04408">
    <property type="entry name" value="WHD_HA2"/>
    <property type="match status" value="1"/>
</dbReference>
<feature type="transmembrane region" description="Helical" evidence="11">
    <location>
        <begin position="1791"/>
        <end position="1810"/>
    </location>
</feature>
<dbReference type="PROSITE" id="PS51192">
    <property type="entry name" value="HELICASE_ATP_BIND_1"/>
    <property type="match status" value="1"/>
</dbReference>